<dbReference type="PANTHER" id="PTHR42751">
    <property type="entry name" value="SODIUM/HYDROGEN EXCHANGER FAMILY/TRKA DOMAIN PROTEIN"/>
    <property type="match status" value="1"/>
</dbReference>
<dbReference type="Pfam" id="PF00999">
    <property type="entry name" value="Na_H_Exchanger"/>
    <property type="match status" value="1"/>
</dbReference>
<evidence type="ECO:0000256" key="4">
    <source>
        <dbReference type="ARBA" id="ARBA00022538"/>
    </source>
</evidence>
<feature type="transmembrane region" description="Helical" evidence="8">
    <location>
        <begin position="314"/>
        <end position="335"/>
    </location>
</feature>
<evidence type="ECO:0000259" key="9">
    <source>
        <dbReference type="PROSITE" id="PS51202"/>
    </source>
</evidence>
<dbReference type="AlphaFoldDB" id="A0A4P7W7Z3"/>
<dbReference type="GO" id="GO:1902600">
    <property type="term" value="P:proton transmembrane transport"/>
    <property type="evidence" value="ECO:0007669"/>
    <property type="project" value="InterPro"/>
</dbReference>
<keyword evidence="7 8" id="KW-0472">Membrane</keyword>
<evidence type="ECO:0000256" key="3">
    <source>
        <dbReference type="ARBA" id="ARBA00022448"/>
    </source>
</evidence>
<dbReference type="Proteomes" id="UP000297149">
    <property type="component" value="Chromosome"/>
</dbReference>
<dbReference type="RefSeq" id="WP_136416967.1">
    <property type="nucleotide sequence ID" value="NZ_CP039396.1"/>
</dbReference>
<dbReference type="GO" id="GO:0006813">
    <property type="term" value="P:potassium ion transport"/>
    <property type="evidence" value="ECO:0007669"/>
    <property type="project" value="UniProtKB-KW"/>
</dbReference>
<feature type="transmembrane region" description="Helical" evidence="8">
    <location>
        <begin position="206"/>
        <end position="225"/>
    </location>
</feature>
<evidence type="ECO:0000256" key="8">
    <source>
        <dbReference type="SAM" id="Phobius"/>
    </source>
</evidence>
<dbReference type="PROSITE" id="PS51202">
    <property type="entry name" value="RCK_C"/>
    <property type="match status" value="2"/>
</dbReference>
<feature type="transmembrane region" description="Helical" evidence="8">
    <location>
        <begin position="374"/>
        <end position="393"/>
    </location>
</feature>
<dbReference type="GO" id="GO:0016020">
    <property type="term" value="C:membrane"/>
    <property type="evidence" value="ECO:0007669"/>
    <property type="project" value="UniProtKB-SubCell"/>
</dbReference>
<evidence type="ECO:0000256" key="7">
    <source>
        <dbReference type="ARBA" id="ARBA00023136"/>
    </source>
</evidence>
<gene>
    <name evidence="10" type="ORF">E7747_15845</name>
</gene>
<comment type="subcellular location">
    <subcellularLocation>
        <location evidence="1">Membrane</location>
        <topology evidence="1">Multi-pass membrane protein</topology>
    </subcellularLocation>
</comment>
<feature type="transmembrane region" description="Helical" evidence="8">
    <location>
        <begin position="440"/>
        <end position="461"/>
    </location>
</feature>
<feature type="transmembrane region" description="Helical" evidence="8">
    <location>
        <begin position="289"/>
        <end position="308"/>
    </location>
</feature>
<keyword evidence="3" id="KW-0813">Transport</keyword>
<dbReference type="GO" id="GO:0015297">
    <property type="term" value="F:antiporter activity"/>
    <property type="evidence" value="ECO:0007669"/>
    <property type="project" value="InterPro"/>
</dbReference>
<feature type="transmembrane region" description="Helical" evidence="8">
    <location>
        <begin position="473"/>
        <end position="495"/>
    </location>
</feature>
<feature type="transmembrane region" description="Helical" evidence="8">
    <location>
        <begin position="76"/>
        <end position="95"/>
    </location>
</feature>
<dbReference type="EMBL" id="CP039396">
    <property type="protein sequence ID" value="QCD43595.1"/>
    <property type="molecule type" value="Genomic_DNA"/>
</dbReference>
<keyword evidence="5 8" id="KW-0812">Transmembrane</keyword>
<dbReference type="InterPro" id="IPR006037">
    <property type="entry name" value="RCK_C"/>
</dbReference>
<feature type="transmembrane region" description="Helical" evidence="8">
    <location>
        <begin position="543"/>
        <end position="560"/>
    </location>
</feature>
<feature type="transmembrane region" description="Helical" evidence="8">
    <location>
        <begin position="237"/>
        <end position="254"/>
    </location>
</feature>
<evidence type="ECO:0000256" key="6">
    <source>
        <dbReference type="ARBA" id="ARBA00022989"/>
    </source>
</evidence>
<organism evidence="10 11">
    <name type="scientific">Duncaniella dubosii</name>
    <dbReference type="NCBI Taxonomy" id="2518971"/>
    <lineage>
        <taxon>Bacteria</taxon>
        <taxon>Pseudomonadati</taxon>
        <taxon>Bacteroidota</taxon>
        <taxon>Bacteroidia</taxon>
        <taxon>Bacteroidales</taxon>
        <taxon>Muribaculaceae</taxon>
        <taxon>Duncaniella</taxon>
    </lineage>
</organism>
<feature type="transmembrane region" description="Helical" evidence="8">
    <location>
        <begin position="347"/>
        <end position="368"/>
    </location>
</feature>
<protein>
    <submittedName>
        <fullName evidence="10">Sodium:proton antiporter</fullName>
    </submittedName>
</protein>
<feature type="transmembrane region" description="Helical" evidence="8">
    <location>
        <begin position="23"/>
        <end position="40"/>
    </location>
</feature>
<dbReference type="Pfam" id="PF02080">
    <property type="entry name" value="TrkA_C"/>
    <property type="match status" value="2"/>
</dbReference>
<feature type="transmembrane region" description="Helical" evidence="8">
    <location>
        <begin position="107"/>
        <end position="129"/>
    </location>
</feature>
<reference evidence="11" key="1">
    <citation type="submission" date="2019-02" db="EMBL/GenBank/DDBJ databases">
        <title>Isolation and identification of novel species under the genus Muribaculum.</title>
        <authorList>
            <person name="Miyake S."/>
            <person name="Ding Y."/>
            <person name="Low A."/>
            <person name="Soh M."/>
            <person name="Seedorf H."/>
        </authorList>
    </citation>
    <scope>NUCLEOTIDE SEQUENCE [LARGE SCALE GENOMIC DNA]</scope>
    <source>
        <strain evidence="11">H5</strain>
    </source>
</reference>
<evidence type="ECO:0000256" key="5">
    <source>
        <dbReference type="ARBA" id="ARBA00022692"/>
    </source>
</evidence>
<dbReference type="KEGG" id="ddb:E7747_15845"/>
<name>A0A4P7W7Z3_9BACT</name>
<feature type="domain" description="RCK C-terminal" evidence="9">
    <location>
        <begin position="675"/>
        <end position="754"/>
    </location>
</feature>
<keyword evidence="11" id="KW-1185">Reference proteome</keyword>
<feature type="transmembrane region" description="Helical" evidence="8">
    <location>
        <begin position="135"/>
        <end position="154"/>
    </location>
</feature>
<dbReference type="Gene3D" id="3.30.70.1450">
    <property type="entry name" value="Regulator of K+ conductance, C-terminal domain"/>
    <property type="match status" value="2"/>
</dbReference>
<proteinExistence type="inferred from homology"/>
<feature type="transmembrane region" description="Helical" evidence="8">
    <location>
        <begin position="166"/>
        <end position="190"/>
    </location>
</feature>
<keyword evidence="4" id="KW-0633">Potassium transport</keyword>
<dbReference type="GO" id="GO:0008324">
    <property type="term" value="F:monoatomic cation transmembrane transporter activity"/>
    <property type="evidence" value="ECO:0007669"/>
    <property type="project" value="InterPro"/>
</dbReference>
<accession>A0A4P7W7Z3</accession>
<keyword evidence="4" id="KW-0630">Potassium</keyword>
<dbReference type="InterPro" id="IPR036721">
    <property type="entry name" value="RCK_C_sf"/>
</dbReference>
<feature type="transmembrane region" description="Helical" evidence="8">
    <location>
        <begin position="515"/>
        <end position="537"/>
    </location>
</feature>
<keyword evidence="4" id="KW-0406">Ion transport</keyword>
<dbReference type="PANTHER" id="PTHR42751:SF3">
    <property type="entry name" value="SODIUM_GLUTAMATE SYMPORTER"/>
    <property type="match status" value="1"/>
</dbReference>
<evidence type="ECO:0000256" key="2">
    <source>
        <dbReference type="ARBA" id="ARBA00005551"/>
    </source>
</evidence>
<dbReference type="Gene3D" id="1.20.1530.20">
    <property type="match status" value="1"/>
</dbReference>
<dbReference type="InterPro" id="IPR038770">
    <property type="entry name" value="Na+/solute_symporter_sf"/>
</dbReference>
<feature type="transmembrane region" description="Helical" evidence="8">
    <location>
        <begin position="260"/>
        <end position="277"/>
    </location>
</feature>
<dbReference type="SUPFAM" id="SSF116726">
    <property type="entry name" value="TrkA C-terminal domain-like"/>
    <property type="match status" value="2"/>
</dbReference>
<feature type="domain" description="RCK C-terminal" evidence="9">
    <location>
        <begin position="586"/>
        <end position="671"/>
    </location>
</feature>
<evidence type="ECO:0000256" key="1">
    <source>
        <dbReference type="ARBA" id="ARBA00004141"/>
    </source>
</evidence>
<keyword evidence="6 8" id="KW-1133">Transmembrane helix</keyword>
<evidence type="ECO:0000313" key="11">
    <source>
        <dbReference type="Proteomes" id="UP000297149"/>
    </source>
</evidence>
<sequence length="754" mass="82554">MILNLILANAAVASETFNVEGLIRDLAFILILGAVTTLVFKWLKQPVVLGYIVAGFLASPHFEYLPSVSTEDNIEFWAQIGIVVLLFSLGLEFSFKKLVNAGGSAVVTALFIVCGMMGAGFAVGHVLGFSHINSLFLGGMLSMSSTTIIIKAFTDLNLRHRKFASLVFAVLIVEDLFAVLMMVILSSIAINNSVEGGEMLYSVSKLAFFLIIWFVVGVFVLPSLLNSQRRFLNSETLLIVSMGLCLGMAVFSVACGFSLALGAFVMGSILAGTSFAERIEKVTLPVKDLFGSVFFLSVGMMVNPHIIVEYWGPILFLSAVVIVGMIFFGTTGMLLTGQSLRVAIESGFSLTQIGEFAFIIASLGMSLGVLDPQIYPIVVAVSVVTTFTTPYFIRMAGPACDFVEAHLPKRLHFLIDRYTEDATTSASATKQLWMSLFKRYLWRVVLYSMVLIALCIISLDYLQPLFTGIFPSWGRFVTTVVALILMSPFLLAMTYPASKKTERERLVAANARYDVPLIIMTIVRLLIAMILVVYLLSSIYSMAVGWTIGVGLFFILALSFSKSAHRRMVRIESRFIDNLNERELRRSGAKNRLVPNMHLAYMTVGYQCPFVGEQLKNSGLRSRYGVSVSSIQRGGRMIMVPGATERVFPGDVLGVIGTDEEIQRLLPVVEANSEDETASATSTDVKLTGILLKPTSPLIGKTIVSSDFRNTWEALLVAVQRGDEYLQPDVSIVFTAGDTVWVVGNLKRISAIEG</sequence>
<dbReference type="InterPro" id="IPR006153">
    <property type="entry name" value="Cation/H_exchanger_TM"/>
</dbReference>
<evidence type="ECO:0000313" key="10">
    <source>
        <dbReference type="EMBL" id="QCD43595.1"/>
    </source>
</evidence>
<comment type="similarity">
    <text evidence="2">Belongs to the monovalent cation:proton antiporter 2 (CPA2) transporter (TC 2.A.37) family.</text>
</comment>